<accession>A0A0D2DZQ3</accession>
<dbReference type="HOGENOM" id="CLU_036837_0_0_1"/>
<evidence type="ECO:0000259" key="2">
    <source>
        <dbReference type="Pfam" id="PF00561"/>
    </source>
</evidence>
<sequence length="435" mass="48770">MSSFDIVEHTVPCQHIREYPQATADAQETVLHLAVKQYIPKDNRDPQPGDVTIIGAHANGFPKELYEPLWDDIHARSKKHGFRIRSIWIADVAQQGQSSVLNERLLGNDPAWNDHPRDLLLMINLKRHLMPRPIIGIGHSMGGNHLVNLAYMHPRLLSTLVLIDPVIQIYSSVAPHAGPSPARLSTFRRDVWPSRSAAASSFAASKFYQAWDPRVLDRWVNYGLRDMPTLLHPDTETDSSKDKGDDSGPKVTLTTSVPQEVFTFLRPNYQGYGHDGRPINRKTHPDLNPALPSTYPFYRAEGPQTFYRLPELRPSVLYIFGGKSDVGTPDACQAKMEITGVGPGGSGGAAAGRVSSVVFEDIGHLIAMEAVDRTADHSCQWIGREMEMWRKDEDEHLRTWTHAKSLVEKQSIDDEWKKMIGGPYERPKKPSDAKL</sequence>
<dbReference type="Pfam" id="PF00561">
    <property type="entry name" value="Abhydrolase_1"/>
    <property type="match status" value="1"/>
</dbReference>
<feature type="compositionally biased region" description="Basic and acidic residues" evidence="1">
    <location>
        <begin position="233"/>
        <end position="248"/>
    </location>
</feature>
<dbReference type="InterPro" id="IPR000073">
    <property type="entry name" value="AB_hydrolase_1"/>
</dbReference>
<evidence type="ECO:0000313" key="4">
    <source>
        <dbReference type="Proteomes" id="UP000054266"/>
    </source>
</evidence>
<protein>
    <recommendedName>
        <fullName evidence="2">AB hydrolase-1 domain-containing protein</fullName>
    </recommendedName>
</protein>
<dbReference type="ESTHER" id="9euro-a0a0d2dzq3">
    <property type="family name" value="MpaH"/>
</dbReference>
<dbReference type="SUPFAM" id="SSF53474">
    <property type="entry name" value="alpha/beta-Hydrolases"/>
    <property type="match status" value="1"/>
</dbReference>
<proteinExistence type="predicted"/>
<dbReference type="EMBL" id="KN846959">
    <property type="protein sequence ID" value="KIW67637.1"/>
    <property type="molecule type" value="Genomic_DNA"/>
</dbReference>
<name>A0A0D2DZQ3_9EURO</name>
<keyword evidence="4" id="KW-1185">Reference proteome</keyword>
<dbReference type="AlphaFoldDB" id="A0A0D2DZQ3"/>
<organism evidence="3 4">
    <name type="scientific">Phialophora macrospora</name>
    <dbReference type="NCBI Taxonomy" id="1851006"/>
    <lineage>
        <taxon>Eukaryota</taxon>
        <taxon>Fungi</taxon>
        <taxon>Dikarya</taxon>
        <taxon>Ascomycota</taxon>
        <taxon>Pezizomycotina</taxon>
        <taxon>Eurotiomycetes</taxon>
        <taxon>Chaetothyriomycetidae</taxon>
        <taxon>Chaetothyriales</taxon>
        <taxon>Herpotrichiellaceae</taxon>
        <taxon>Phialophora</taxon>
    </lineage>
</organism>
<evidence type="ECO:0000313" key="3">
    <source>
        <dbReference type="EMBL" id="KIW67637.1"/>
    </source>
</evidence>
<dbReference type="Proteomes" id="UP000054266">
    <property type="component" value="Unassembled WGS sequence"/>
</dbReference>
<evidence type="ECO:0000256" key="1">
    <source>
        <dbReference type="SAM" id="MobiDB-lite"/>
    </source>
</evidence>
<feature type="domain" description="AB hydrolase-1" evidence="2">
    <location>
        <begin position="86"/>
        <end position="177"/>
    </location>
</feature>
<dbReference type="Gene3D" id="3.40.50.1820">
    <property type="entry name" value="alpha/beta hydrolase"/>
    <property type="match status" value="1"/>
</dbReference>
<dbReference type="InterPro" id="IPR029058">
    <property type="entry name" value="AB_hydrolase_fold"/>
</dbReference>
<feature type="region of interest" description="Disordered" evidence="1">
    <location>
        <begin position="230"/>
        <end position="253"/>
    </location>
</feature>
<dbReference type="STRING" id="5601.A0A0D2DZQ3"/>
<dbReference type="FunFam" id="3.40.50.1820:FF:000214">
    <property type="entry name" value="Toxin biosynthesis protein, putative"/>
    <property type="match status" value="1"/>
</dbReference>
<gene>
    <name evidence="3" type="ORF">PV04_06874</name>
</gene>
<reference evidence="3 4" key="1">
    <citation type="submission" date="2015-01" db="EMBL/GenBank/DDBJ databases">
        <title>The Genome Sequence of Capronia semiimmersa CBS27337.</title>
        <authorList>
            <consortium name="The Broad Institute Genomics Platform"/>
            <person name="Cuomo C."/>
            <person name="de Hoog S."/>
            <person name="Gorbushina A."/>
            <person name="Stielow B."/>
            <person name="Teixiera M."/>
            <person name="Abouelleil A."/>
            <person name="Chapman S.B."/>
            <person name="Priest M."/>
            <person name="Young S.K."/>
            <person name="Wortman J."/>
            <person name="Nusbaum C."/>
            <person name="Birren B."/>
        </authorList>
    </citation>
    <scope>NUCLEOTIDE SEQUENCE [LARGE SCALE GENOMIC DNA]</scope>
    <source>
        <strain evidence="3 4">CBS 27337</strain>
    </source>
</reference>